<evidence type="ECO:0000256" key="1">
    <source>
        <dbReference type="ARBA" id="ARBA00010914"/>
    </source>
</evidence>
<dbReference type="PROSITE" id="PS51085">
    <property type="entry name" value="2FE2S_FER_2"/>
    <property type="match status" value="1"/>
</dbReference>
<dbReference type="InterPro" id="IPR001041">
    <property type="entry name" value="2Fe-2S_ferredoxin-type"/>
</dbReference>
<dbReference type="InterPro" id="IPR018298">
    <property type="entry name" value="Adrenodoxin_Fe-S_BS"/>
</dbReference>
<evidence type="ECO:0000256" key="2">
    <source>
        <dbReference type="ARBA" id="ARBA00022714"/>
    </source>
</evidence>
<reference evidence="9" key="1">
    <citation type="journal article" date="2019" name="Int. J. Syst. Evol. Microbiol.">
        <title>The Global Catalogue of Microorganisms (GCM) 10K type strain sequencing project: providing services to taxonomists for standard genome sequencing and annotation.</title>
        <authorList>
            <consortium name="The Broad Institute Genomics Platform"/>
            <consortium name="The Broad Institute Genome Sequencing Center for Infectious Disease"/>
            <person name="Wu L."/>
            <person name="Ma J."/>
        </authorList>
    </citation>
    <scope>NUCLEOTIDE SEQUENCE [LARGE SCALE GENOMIC DNA]</scope>
    <source>
        <strain evidence="9">NBRC 109341</strain>
    </source>
</reference>
<evidence type="ECO:0000256" key="3">
    <source>
        <dbReference type="ARBA" id="ARBA00022723"/>
    </source>
</evidence>
<dbReference type="PANTHER" id="PTHR23426">
    <property type="entry name" value="FERREDOXIN/ADRENODOXIN"/>
    <property type="match status" value="1"/>
</dbReference>
<protein>
    <submittedName>
        <fullName evidence="8">Ferredoxin</fullName>
    </submittedName>
</protein>
<evidence type="ECO:0000313" key="8">
    <source>
        <dbReference type="EMBL" id="GLS13817.1"/>
    </source>
</evidence>
<proteinExistence type="inferred from homology"/>
<comment type="similarity">
    <text evidence="1">Belongs to the adrenodoxin/putidaredoxin family.</text>
</comment>
<keyword evidence="9" id="KW-1185">Reference proteome</keyword>
<dbReference type="Pfam" id="PF00111">
    <property type="entry name" value="Fer2"/>
    <property type="match status" value="1"/>
</dbReference>
<sequence length="107" mass="11048">MANITFIEASGQSTTLNLPDGWSLMQGATANGVEGIIGECGGSCACATCHCYVDDFLASVLPAPAQGELDMLDNVTAERRPNSRLACQIKASAALEGGVVTLPECQE</sequence>
<evidence type="ECO:0000256" key="5">
    <source>
        <dbReference type="ARBA" id="ARBA00023014"/>
    </source>
</evidence>
<evidence type="ECO:0000259" key="7">
    <source>
        <dbReference type="PROSITE" id="PS51085"/>
    </source>
</evidence>
<comment type="caution">
    <text evidence="8">The sequence shown here is derived from an EMBL/GenBank/DDBJ whole genome shotgun (WGS) entry which is preliminary data.</text>
</comment>
<dbReference type="CDD" id="cd00207">
    <property type="entry name" value="fer2"/>
    <property type="match status" value="1"/>
</dbReference>
<dbReference type="Proteomes" id="UP001156903">
    <property type="component" value="Unassembled WGS sequence"/>
</dbReference>
<dbReference type="PRINTS" id="PR00355">
    <property type="entry name" value="ADRENODOXIN"/>
</dbReference>
<dbReference type="SUPFAM" id="SSF54292">
    <property type="entry name" value="2Fe-2S ferredoxin-like"/>
    <property type="match status" value="1"/>
</dbReference>
<dbReference type="InterPro" id="IPR012675">
    <property type="entry name" value="Beta-grasp_dom_sf"/>
</dbReference>
<dbReference type="Gene3D" id="3.10.20.30">
    <property type="match status" value="1"/>
</dbReference>
<keyword evidence="4" id="KW-0408">Iron</keyword>
<keyword evidence="2" id="KW-0001">2Fe-2S</keyword>
<dbReference type="PANTHER" id="PTHR23426:SF65">
    <property type="entry name" value="FERREDOXIN-2, MITOCHONDRIAL"/>
    <property type="match status" value="1"/>
</dbReference>
<keyword evidence="3" id="KW-0479">Metal-binding</keyword>
<feature type="domain" description="2Fe-2S ferredoxin-type" evidence="7">
    <location>
        <begin position="2"/>
        <end position="106"/>
    </location>
</feature>
<gene>
    <name evidence="8" type="primary">fdx_1</name>
    <name evidence="8" type="ORF">GCM10007935_12470</name>
</gene>
<dbReference type="InterPro" id="IPR036010">
    <property type="entry name" value="2Fe-2S_ferredoxin-like_sf"/>
</dbReference>
<name>A0ABQ6C0N7_9BURK</name>
<comment type="cofactor">
    <cofactor evidence="6">
        <name>[2Fe-2S] cluster</name>
        <dbReference type="ChEBI" id="CHEBI:190135"/>
    </cofactor>
</comment>
<organism evidence="8 9">
    <name type="scientific">Hydrogenophaga electricum</name>
    <dbReference type="NCBI Taxonomy" id="1230953"/>
    <lineage>
        <taxon>Bacteria</taxon>
        <taxon>Pseudomonadati</taxon>
        <taxon>Pseudomonadota</taxon>
        <taxon>Betaproteobacteria</taxon>
        <taxon>Burkholderiales</taxon>
        <taxon>Comamonadaceae</taxon>
        <taxon>Hydrogenophaga</taxon>
    </lineage>
</organism>
<evidence type="ECO:0000256" key="6">
    <source>
        <dbReference type="ARBA" id="ARBA00034078"/>
    </source>
</evidence>
<dbReference type="RefSeq" id="WP_234263466.1">
    <property type="nucleotide sequence ID" value="NZ_BSPB01000006.1"/>
</dbReference>
<dbReference type="PROSITE" id="PS00814">
    <property type="entry name" value="ADX"/>
    <property type="match status" value="1"/>
</dbReference>
<evidence type="ECO:0000313" key="9">
    <source>
        <dbReference type="Proteomes" id="UP001156903"/>
    </source>
</evidence>
<dbReference type="EMBL" id="BSPB01000006">
    <property type="protein sequence ID" value="GLS13817.1"/>
    <property type="molecule type" value="Genomic_DNA"/>
</dbReference>
<keyword evidence="5" id="KW-0411">Iron-sulfur</keyword>
<dbReference type="InterPro" id="IPR001055">
    <property type="entry name" value="Adrenodoxin-like"/>
</dbReference>
<accession>A0ABQ6C0N7</accession>
<evidence type="ECO:0000256" key="4">
    <source>
        <dbReference type="ARBA" id="ARBA00023004"/>
    </source>
</evidence>